<feature type="transmembrane region" description="Helical" evidence="1">
    <location>
        <begin position="32"/>
        <end position="60"/>
    </location>
</feature>
<keyword evidence="1" id="KW-0812">Transmembrane</keyword>
<keyword evidence="1" id="KW-1133">Transmembrane helix</keyword>
<organism evidence="2 3">
    <name type="scientific">Aquatica leii</name>
    <dbReference type="NCBI Taxonomy" id="1421715"/>
    <lineage>
        <taxon>Eukaryota</taxon>
        <taxon>Metazoa</taxon>
        <taxon>Ecdysozoa</taxon>
        <taxon>Arthropoda</taxon>
        <taxon>Hexapoda</taxon>
        <taxon>Insecta</taxon>
        <taxon>Pterygota</taxon>
        <taxon>Neoptera</taxon>
        <taxon>Endopterygota</taxon>
        <taxon>Coleoptera</taxon>
        <taxon>Polyphaga</taxon>
        <taxon>Elateriformia</taxon>
        <taxon>Elateroidea</taxon>
        <taxon>Lampyridae</taxon>
        <taxon>Luciolinae</taxon>
        <taxon>Aquatica</taxon>
    </lineage>
</organism>
<dbReference type="AlphaFoldDB" id="A0AAN7PYG9"/>
<evidence type="ECO:0000313" key="2">
    <source>
        <dbReference type="EMBL" id="KAK4872360.1"/>
    </source>
</evidence>
<gene>
    <name evidence="2" type="ORF">RN001_014389</name>
</gene>
<keyword evidence="1" id="KW-0472">Membrane</keyword>
<dbReference type="Proteomes" id="UP001353858">
    <property type="component" value="Unassembled WGS sequence"/>
</dbReference>
<proteinExistence type="predicted"/>
<protein>
    <submittedName>
        <fullName evidence="2">Uncharacterized protein</fullName>
    </submittedName>
</protein>
<evidence type="ECO:0000313" key="3">
    <source>
        <dbReference type="Proteomes" id="UP001353858"/>
    </source>
</evidence>
<accession>A0AAN7PYG9</accession>
<comment type="caution">
    <text evidence="2">The sequence shown here is derived from an EMBL/GenBank/DDBJ whole genome shotgun (WGS) entry which is preliminary data.</text>
</comment>
<sequence length="78" mass="9424">MLQKAYNFITYWYFRYLLITELYMVEKWERHMFHIVLVIIFSLISLFNWTVTLSLVGYAVDNVKLNNFSLQMLGAVYS</sequence>
<dbReference type="EMBL" id="JARPUR010000007">
    <property type="protein sequence ID" value="KAK4872360.1"/>
    <property type="molecule type" value="Genomic_DNA"/>
</dbReference>
<keyword evidence="3" id="KW-1185">Reference proteome</keyword>
<evidence type="ECO:0000256" key="1">
    <source>
        <dbReference type="SAM" id="Phobius"/>
    </source>
</evidence>
<reference evidence="3" key="1">
    <citation type="submission" date="2023-01" db="EMBL/GenBank/DDBJ databases">
        <title>Key to firefly adult light organ development and bioluminescence: homeobox transcription factors regulate luciferase expression and transportation to peroxisome.</title>
        <authorList>
            <person name="Fu X."/>
        </authorList>
    </citation>
    <scope>NUCLEOTIDE SEQUENCE [LARGE SCALE GENOMIC DNA]</scope>
</reference>
<name>A0AAN7PYG9_9COLE</name>